<comment type="caution">
    <text evidence="1">The sequence shown here is derived from an EMBL/GenBank/DDBJ whole genome shotgun (WGS) entry which is preliminary data.</text>
</comment>
<protein>
    <submittedName>
        <fullName evidence="1">Uncharacterized protein</fullName>
    </submittedName>
</protein>
<organism evidence="1 2">
    <name type="scientific">Naganishia adeliensis</name>
    <dbReference type="NCBI Taxonomy" id="92952"/>
    <lineage>
        <taxon>Eukaryota</taxon>
        <taxon>Fungi</taxon>
        <taxon>Dikarya</taxon>
        <taxon>Basidiomycota</taxon>
        <taxon>Agaricomycotina</taxon>
        <taxon>Tremellomycetes</taxon>
        <taxon>Filobasidiales</taxon>
        <taxon>Filobasidiaceae</taxon>
        <taxon>Naganishia</taxon>
    </lineage>
</organism>
<sequence>MTADYILLGRITYHLNGHAHLKPINPNKIMRIFVGSDVVTFLIQAAGGGLSTAQDAKLRDVGSKVFLAGIALQLASFAFFTGVYIMFAWRVRKRDPVIWNHRGWKSLYLALGWTCIMFLIRSVYRTIELSEGYTGYLNTHEPYFYLLDTLPLWLGISVYVWFWPSKYLAEDMRLLPAGGETMATDYTTTMPAVVPDVGAGDTTDPLATSGKETGNATYEEKRI</sequence>
<dbReference type="Proteomes" id="UP001230649">
    <property type="component" value="Unassembled WGS sequence"/>
</dbReference>
<evidence type="ECO:0000313" key="2">
    <source>
        <dbReference type="Proteomes" id="UP001230649"/>
    </source>
</evidence>
<keyword evidence="2" id="KW-1185">Reference proteome</keyword>
<name>A0ACC2WPQ6_9TREE</name>
<proteinExistence type="predicted"/>
<gene>
    <name evidence="1" type="ORF">QFC20_001958</name>
</gene>
<reference evidence="1" key="1">
    <citation type="submission" date="2023-04" db="EMBL/GenBank/DDBJ databases">
        <title>Draft Genome sequencing of Naganishia species isolated from polar environments using Oxford Nanopore Technology.</title>
        <authorList>
            <person name="Leo P."/>
            <person name="Venkateswaran K."/>
        </authorList>
    </citation>
    <scope>NUCLEOTIDE SEQUENCE</scope>
    <source>
        <strain evidence="1">MNA-CCFEE 5262</strain>
    </source>
</reference>
<dbReference type="EMBL" id="JASBWS010000013">
    <property type="protein sequence ID" value="KAJ9113071.1"/>
    <property type="molecule type" value="Genomic_DNA"/>
</dbReference>
<evidence type="ECO:0000313" key="1">
    <source>
        <dbReference type="EMBL" id="KAJ9113071.1"/>
    </source>
</evidence>
<accession>A0ACC2WPQ6</accession>